<dbReference type="GO" id="GO:0005829">
    <property type="term" value="C:cytosol"/>
    <property type="evidence" value="ECO:0007669"/>
    <property type="project" value="TreeGrafter"/>
</dbReference>
<proteinExistence type="inferred from homology"/>
<dbReference type="SUPFAM" id="SSF46785">
    <property type="entry name" value="Winged helix' DNA-binding domain"/>
    <property type="match status" value="2"/>
</dbReference>
<dbReference type="Proteomes" id="UP000292445">
    <property type="component" value="Unassembled WGS sequence"/>
</dbReference>
<keyword evidence="3" id="KW-0238">DNA-binding</keyword>
<dbReference type="InterPro" id="IPR000847">
    <property type="entry name" value="LysR_HTH_N"/>
</dbReference>
<comment type="caution">
    <text evidence="6">The sequence shown here is derived from an EMBL/GenBank/DDBJ whole genome shotgun (WGS) entry which is preliminary data.</text>
</comment>
<dbReference type="AlphaFoldDB" id="A0A4Q7NKB1"/>
<evidence type="ECO:0000256" key="4">
    <source>
        <dbReference type="ARBA" id="ARBA00023163"/>
    </source>
</evidence>
<evidence type="ECO:0000313" key="7">
    <source>
        <dbReference type="Proteomes" id="UP000292445"/>
    </source>
</evidence>
<comment type="similarity">
    <text evidence="1">Belongs to the LysR transcriptional regulatory family.</text>
</comment>
<dbReference type="PROSITE" id="PS50931">
    <property type="entry name" value="HTH_LYSR"/>
    <property type="match status" value="2"/>
</dbReference>
<dbReference type="InterPro" id="IPR036390">
    <property type="entry name" value="WH_DNA-bd_sf"/>
</dbReference>
<dbReference type="InterPro" id="IPR005119">
    <property type="entry name" value="LysR_subst-bd"/>
</dbReference>
<dbReference type="Pfam" id="PF00126">
    <property type="entry name" value="HTH_1"/>
    <property type="match status" value="2"/>
</dbReference>
<dbReference type="GO" id="GO:0003677">
    <property type="term" value="F:DNA binding"/>
    <property type="evidence" value="ECO:0007669"/>
    <property type="project" value="UniProtKB-KW"/>
</dbReference>
<feature type="domain" description="HTH lysR-type" evidence="5">
    <location>
        <begin position="8"/>
        <end position="62"/>
    </location>
</feature>
<dbReference type="Gene3D" id="1.10.10.10">
    <property type="entry name" value="Winged helix-like DNA-binding domain superfamily/Winged helix DNA-binding domain"/>
    <property type="match status" value="2"/>
</dbReference>
<accession>A0A4Q7NKB1</accession>
<sequence length="418" mass="45577">MQERNHMRHLRALIAVVEEGGIAHAAERLLRTPSAVASSIRQLEASFEAPLFERQSSGMAPTPFGDAAYRRALRIDAELRQACAELTPYRVSPGAPLFAMLVGERQLTALVRLREMGHMPSVAAVMGLTQPAVSALLRQAEASLELRLFRRTAKGMAVTEAGELLLFRVRRVLAELRHLEADIAQQRGEMSGRVMFAALPSMRTRVLPQAIAALVGKHPNVQISMVDAPFEILFAGVHSGEIDFILTGLNANYSHRDFLIRVIGRDHLVVVTRAGHPLCAQDRVEIADLVRYPWVLRDRGAPTRELLNDLFHQLGIAAPHVAVQAGDLGLLRGLLQHSDVVSAVSPEYLSYEIASGAVKVLEVELPHTGREIGFILRRDAQPSLLCEKLMQHIEAATAGTLAPEAPSQPGAMPAVTPG</sequence>
<evidence type="ECO:0000256" key="2">
    <source>
        <dbReference type="ARBA" id="ARBA00023015"/>
    </source>
</evidence>
<dbReference type="EMBL" id="SGXC01000001">
    <property type="protein sequence ID" value="RZS85525.1"/>
    <property type="molecule type" value="Genomic_DNA"/>
</dbReference>
<protein>
    <submittedName>
        <fullName evidence="6">LysR family transcriptional regulator of gallate degradation</fullName>
    </submittedName>
</protein>
<dbReference type="GO" id="GO:0003700">
    <property type="term" value="F:DNA-binding transcription factor activity"/>
    <property type="evidence" value="ECO:0007669"/>
    <property type="project" value="InterPro"/>
</dbReference>
<dbReference type="PANTHER" id="PTHR30419">
    <property type="entry name" value="HTH-TYPE TRANSCRIPTIONAL REGULATOR YBHD"/>
    <property type="match status" value="1"/>
</dbReference>
<dbReference type="SUPFAM" id="SSF53850">
    <property type="entry name" value="Periplasmic binding protein-like II"/>
    <property type="match status" value="1"/>
</dbReference>
<reference evidence="6 7" key="1">
    <citation type="submission" date="2019-02" db="EMBL/GenBank/DDBJ databases">
        <title>Genomic Encyclopedia of Type Strains, Phase IV (KMG-IV): sequencing the most valuable type-strain genomes for metagenomic binning, comparative biology and taxonomic classification.</title>
        <authorList>
            <person name="Goeker M."/>
        </authorList>
    </citation>
    <scope>NUCLEOTIDE SEQUENCE [LARGE SCALE GENOMIC DNA]</scope>
    <source>
        <strain evidence="6 7">K24</strain>
    </source>
</reference>
<organism evidence="6 7">
    <name type="scientific">Pigmentiphaga kullae</name>
    <dbReference type="NCBI Taxonomy" id="151784"/>
    <lineage>
        <taxon>Bacteria</taxon>
        <taxon>Pseudomonadati</taxon>
        <taxon>Pseudomonadota</taxon>
        <taxon>Betaproteobacteria</taxon>
        <taxon>Burkholderiales</taxon>
        <taxon>Alcaligenaceae</taxon>
        <taxon>Pigmentiphaga</taxon>
    </lineage>
</organism>
<evidence type="ECO:0000256" key="3">
    <source>
        <dbReference type="ARBA" id="ARBA00023125"/>
    </source>
</evidence>
<dbReference type="InterPro" id="IPR050950">
    <property type="entry name" value="HTH-type_LysR_regulators"/>
</dbReference>
<keyword evidence="7" id="KW-1185">Reference proteome</keyword>
<dbReference type="Gene3D" id="3.40.190.290">
    <property type="match status" value="1"/>
</dbReference>
<gene>
    <name evidence="6" type="ORF">EV675_1554</name>
</gene>
<dbReference type="RefSeq" id="WP_165404493.1">
    <property type="nucleotide sequence ID" value="NZ_SGXC01000001.1"/>
</dbReference>
<dbReference type="PANTHER" id="PTHR30419:SF14">
    <property type="entry name" value="LYSR FAMILY TRANSCRIPTIONAL REGULATOR"/>
    <property type="match status" value="1"/>
</dbReference>
<evidence type="ECO:0000313" key="6">
    <source>
        <dbReference type="EMBL" id="RZS85525.1"/>
    </source>
</evidence>
<dbReference type="Pfam" id="PF03466">
    <property type="entry name" value="LysR_substrate"/>
    <property type="match status" value="1"/>
</dbReference>
<dbReference type="InterPro" id="IPR036388">
    <property type="entry name" value="WH-like_DNA-bd_sf"/>
</dbReference>
<evidence type="ECO:0000256" key="1">
    <source>
        <dbReference type="ARBA" id="ARBA00009437"/>
    </source>
</evidence>
<keyword evidence="4" id="KW-0804">Transcription</keyword>
<evidence type="ECO:0000259" key="5">
    <source>
        <dbReference type="PROSITE" id="PS50931"/>
    </source>
</evidence>
<name>A0A4Q7NKB1_9BURK</name>
<keyword evidence="2" id="KW-0805">Transcription regulation</keyword>
<feature type="domain" description="HTH lysR-type" evidence="5">
    <location>
        <begin position="102"/>
        <end position="159"/>
    </location>
</feature>